<dbReference type="AlphaFoldDB" id="A0A7I8DJQ1"/>
<evidence type="ECO:0000256" key="10">
    <source>
        <dbReference type="ARBA" id="ARBA00024973"/>
    </source>
</evidence>
<gene>
    <name evidence="13" type="ORF">bsdcttw_17590</name>
</gene>
<evidence type="ECO:0000256" key="2">
    <source>
        <dbReference type="ARBA" id="ARBA00008697"/>
    </source>
</evidence>
<dbReference type="PANTHER" id="PTHR43738:SF1">
    <property type="entry name" value="HEMIN TRANSPORT SYSTEM PERMEASE PROTEIN HRTB-RELATED"/>
    <property type="match status" value="1"/>
</dbReference>
<evidence type="ECO:0000256" key="7">
    <source>
        <dbReference type="ARBA" id="ARBA00022692"/>
    </source>
</evidence>
<keyword evidence="8 11" id="KW-1133">Transmembrane helix</keyword>
<name>A0A7I8DJQ1_9FIRM</name>
<keyword evidence="6" id="KW-1003">Cell membrane</keyword>
<keyword evidence="14" id="KW-1185">Reference proteome</keyword>
<dbReference type="PANTHER" id="PTHR43738">
    <property type="entry name" value="ABC TRANSPORTER, MEMBRANE PROTEIN"/>
    <property type="match status" value="1"/>
</dbReference>
<feature type="transmembrane region" description="Helical" evidence="11">
    <location>
        <begin position="288"/>
        <end position="312"/>
    </location>
</feature>
<evidence type="ECO:0000256" key="9">
    <source>
        <dbReference type="ARBA" id="ARBA00023136"/>
    </source>
</evidence>
<feature type="transmembrane region" description="Helical" evidence="11">
    <location>
        <begin position="324"/>
        <end position="346"/>
    </location>
</feature>
<comment type="function">
    <text evidence="10">Part of the ABC transporter complex hrt involved in hemin import. Responsible for the translocation of the substrate across the membrane.</text>
</comment>
<comment type="similarity">
    <text evidence="2">Belongs to the ABC-4 integral membrane protein family. HrtB subfamily.</text>
</comment>
<dbReference type="EMBL" id="AP023368">
    <property type="protein sequence ID" value="BCJ98718.1"/>
    <property type="molecule type" value="Genomic_DNA"/>
</dbReference>
<evidence type="ECO:0000259" key="12">
    <source>
        <dbReference type="Pfam" id="PF02687"/>
    </source>
</evidence>
<comment type="subcellular location">
    <subcellularLocation>
        <location evidence="1">Cell membrane</location>
        <topology evidence="1">Multi-pass membrane protein</topology>
    </subcellularLocation>
</comment>
<evidence type="ECO:0000256" key="5">
    <source>
        <dbReference type="ARBA" id="ARBA00022448"/>
    </source>
</evidence>
<evidence type="ECO:0000256" key="6">
    <source>
        <dbReference type="ARBA" id="ARBA00022475"/>
    </source>
</evidence>
<evidence type="ECO:0000256" key="4">
    <source>
        <dbReference type="ARBA" id="ARBA00016962"/>
    </source>
</evidence>
<evidence type="ECO:0000313" key="14">
    <source>
        <dbReference type="Proteomes" id="UP000515703"/>
    </source>
</evidence>
<reference evidence="13 14" key="2">
    <citation type="submission" date="2020-08" db="EMBL/GenBank/DDBJ databases">
        <authorList>
            <person name="Ueki A."/>
            <person name="Tonouchi A."/>
        </authorList>
    </citation>
    <scope>NUCLEOTIDE SEQUENCE [LARGE SCALE GENOMIC DNA]</scope>
    <source>
        <strain evidence="13 14">CTTW</strain>
    </source>
</reference>
<protein>
    <recommendedName>
        <fullName evidence="4">Putative hemin transport system permease protein HrtB</fullName>
    </recommendedName>
</protein>
<keyword evidence="7 11" id="KW-0812">Transmembrane</keyword>
<evidence type="ECO:0000256" key="3">
    <source>
        <dbReference type="ARBA" id="ARBA00011131"/>
    </source>
</evidence>
<organism evidence="13 14">
    <name type="scientific">Anaerocolumna chitinilytica</name>
    <dbReference type="NCBI Taxonomy" id="1727145"/>
    <lineage>
        <taxon>Bacteria</taxon>
        <taxon>Bacillati</taxon>
        <taxon>Bacillota</taxon>
        <taxon>Clostridia</taxon>
        <taxon>Lachnospirales</taxon>
        <taxon>Lachnospiraceae</taxon>
        <taxon>Anaerocolumna</taxon>
    </lineage>
</organism>
<dbReference type="Pfam" id="PF02687">
    <property type="entry name" value="FtsX"/>
    <property type="match status" value="1"/>
</dbReference>
<evidence type="ECO:0000256" key="8">
    <source>
        <dbReference type="ARBA" id="ARBA00022989"/>
    </source>
</evidence>
<dbReference type="InterPro" id="IPR003838">
    <property type="entry name" value="ABC3_permease_C"/>
</dbReference>
<dbReference type="Proteomes" id="UP000515703">
    <property type="component" value="Chromosome"/>
</dbReference>
<sequence>MKLAWKEIKYNWKKYLFIEILLVLMIFMVMFLSGLANGLARAVSAGIENMNAANFVLSSDAEDLITVSNISEDTLTQVKEAAVGQTATLDIQRMNVNIKGKTEKLDITYFAINPDEFLNPEVIKGDKLTTTANTIVLDQAFEDNGIKTGDTIVDSTSGIELTVAGFTKDAMYGHTPVGFISTNTYTDIRTSVNPGYVAGYHAIALQSDNLVGKTIDKAEVVSKAEIVSHIPGYQAEQTTINMILWVLVFISAAILGVFFYILTIQKYKQFGVMKAIGMRMGEIAKMQFSQVLLLACFGIFCGNGLAFGMAAMLPKSMPFYLNEINALIISLAFVAISLVCSLLSTAKVAKVDPVKIIGGNEE</sequence>
<proteinExistence type="inferred from homology"/>
<dbReference type="KEGG" id="acht:bsdcttw_17590"/>
<keyword evidence="5" id="KW-0813">Transport</keyword>
<reference evidence="13 14" key="1">
    <citation type="submission" date="2020-08" db="EMBL/GenBank/DDBJ databases">
        <title>Draft genome sequencing of an Anaerocolumna strain isolated from anoxic soil subjected to BSD treatment.</title>
        <authorList>
            <person name="Uek A."/>
            <person name="Tonouchi A."/>
        </authorList>
    </citation>
    <scope>NUCLEOTIDE SEQUENCE [LARGE SCALE GENOMIC DNA]</scope>
    <source>
        <strain evidence="13 14">CTTW</strain>
    </source>
</reference>
<evidence type="ECO:0000256" key="1">
    <source>
        <dbReference type="ARBA" id="ARBA00004651"/>
    </source>
</evidence>
<evidence type="ECO:0000256" key="11">
    <source>
        <dbReference type="SAM" id="Phobius"/>
    </source>
</evidence>
<dbReference type="RefSeq" id="WP_185259031.1">
    <property type="nucleotide sequence ID" value="NZ_AP023368.1"/>
</dbReference>
<comment type="subunit">
    <text evidence="3">The complex is composed of two ATP-binding proteins (HrtA), two transmembrane proteins (HrtB) and a solute-binding protein.</text>
</comment>
<feature type="transmembrane region" description="Helical" evidence="11">
    <location>
        <begin position="20"/>
        <end position="40"/>
    </location>
</feature>
<feature type="transmembrane region" description="Helical" evidence="11">
    <location>
        <begin position="242"/>
        <end position="264"/>
    </location>
</feature>
<evidence type="ECO:0000313" key="13">
    <source>
        <dbReference type="EMBL" id="BCJ98718.1"/>
    </source>
</evidence>
<feature type="domain" description="ABC3 transporter permease C-terminal" evidence="12">
    <location>
        <begin position="242"/>
        <end position="353"/>
    </location>
</feature>
<keyword evidence="9 11" id="KW-0472">Membrane</keyword>
<dbReference type="GO" id="GO:0005886">
    <property type="term" value="C:plasma membrane"/>
    <property type="evidence" value="ECO:0007669"/>
    <property type="project" value="UniProtKB-SubCell"/>
</dbReference>
<dbReference type="InterPro" id="IPR051125">
    <property type="entry name" value="ABC-4/HrtB_transporter"/>
</dbReference>
<accession>A0A7I8DJQ1</accession>